<accession>A0A3L6DHP3</accession>
<name>A0A3L6DHP3_MAIZE</name>
<dbReference type="SUPFAM" id="SSF54001">
    <property type="entry name" value="Cysteine proteinases"/>
    <property type="match status" value="1"/>
</dbReference>
<dbReference type="Pfam" id="PF02902">
    <property type="entry name" value="Peptidase_C48"/>
    <property type="match status" value="1"/>
</dbReference>
<evidence type="ECO:0000256" key="4">
    <source>
        <dbReference type="ARBA" id="ARBA00022807"/>
    </source>
</evidence>
<dbReference type="Gene3D" id="3.40.395.10">
    <property type="entry name" value="Adenoviral Proteinase, Chain A"/>
    <property type="match status" value="1"/>
</dbReference>
<dbReference type="PANTHER" id="PTHR46915">
    <property type="entry name" value="UBIQUITIN-LIKE PROTEASE 4-RELATED"/>
    <property type="match status" value="1"/>
</dbReference>
<dbReference type="GO" id="GO:0006508">
    <property type="term" value="P:proteolysis"/>
    <property type="evidence" value="ECO:0007669"/>
    <property type="project" value="UniProtKB-KW"/>
</dbReference>
<comment type="similarity">
    <text evidence="1">Belongs to the peptidase C48 family.</text>
</comment>
<comment type="caution">
    <text evidence="7">The sequence shown here is derived from an EMBL/GenBank/DDBJ whole genome shotgun (WGS) entry which is preliminary data.</text>
</comment>
<protein>
    <recommendedName>
        <fullName evidence="6">Ubiquitin-like protease family profile domain-containing protein</fullName>
    </recommendedName>
</protein>
<dbReference type="PANTHER" id="PTHR46915:SF2">
    <property type="entry name" value="UBIQUITIN-LIKE PROTEASE 4"/>
    <property type="match status" value="1"/>
</dbReference>
<keyword evidence="3" id="KW-0378">Hydrolase</keyword>
<feature type="region of interest" description="Disordered" evidence="5">
    <location>
        <begin position="143"/>
        <end position="163"/>
    </location>
</feature>
<dbReference type="GO" id="GO:0016926">
    <property type="term" value="P:protein desumoylation"/>
    <property type="evidence" value="ECO:0007669"/>
    <property type="project" value="UniProtKB-ARBA"/>
</dbReference>
<evidence type="ECO:0000256" key="3">
    <source>
        <dbReference type="ARBA" id="ARBA00022801"/>
    </source>
</evidence>
<dbReference type="EMBL" id="NCVQ01000010">
    <property type="protein sequence ID" value="PWZ08150.1"/>
    <property type="molecule type" value="Genomic_DNA"/>
</dbReference>
<dbReference type="PROSITE" id="PS50600">
    <property type="entry name" value="ULP_PROTEASE"/>
    <property type="match status" value="1"/>
</dbReference>
<evidence type="ECO:0000259" key="6">
    <source>
        <dbReference type="PROSITE" id="PS50600"/>
    </source>
</evidence>
<dbReference type="Proteomes" id="UP000251960">
    <property type="component" value="Chromosome 9"/>
</dbReference>
<evidence type="ECO:0000313" key="7">
    <source>
        <dbReference type="EMBL" id="PWZ08150.1"/>
    </source>
</evidence>
<gene>
    <name evidence="7" type="ORF">Zm00014a_040017</name>
</gene>
<evidence type="ECO:0000256" key="2">
    <source>
        <dbReference type="ARBA" id="ARBA00022670"/>
    </source>
</evidence>
<keyword evidence="2" id="KW-0645">Protease</keyword>
<proteinExistence type="inferred from homology"/>
<dbReference type="InterPro" id="IPR038765">
    <property type="entry name" value="Papain-like_cys_pep_sf"/>
</dbReference>
<evidence type="ECO:0000256" key="1">
    <source>
        <dbReference type="ARBA" id="ARBA00005234"/>
    </source>
</evidence>
<evidence type="ECO:0000256" key="5">
    <source>
        <dbReference type="SAM" id="MobiDB-lite"/>
    </source>
</evidence>
<feature type="domain" description="Ubiquitin-like protease family profile" evidence="6">
    <location>
        <begin position="43"/>
        <end position="163"/>
    </location>
</feature>
<dbReference type="InterPro" id="IPR003653">
    <property type="entry name" value="Peptidase_C48_C"/>
</dbReference>
<dbReference type="GO" id="GO:0008234">
    <property type="term" value="F:cysteine-type peptidase activity"/>
    <property type="evidence" value="ECO:0007669"/>
    <property type="project" value="UniProtKB-KW"/>
</dbReference>
<dbReference type="AlphaFoldDB" id="A0A3L6DHP3"/>
<dbReference type="ExpressionAtlas" id="A0A3L6DHP3">
    <property type="expression patterns" value="baseline and differential"/>
</dbReference>
<evidence type="ECO:0000313" key="8">
    <source>
        <dbReference type="Proteomes" id="UP000251960"/>
    </source>
</evidence>
<reference evidence="7 8" key="1">
    <citation type="journal article" date="2018" name="Nat. Genet.">
        <title>Extensive intraspecific gene order and gene structural variations between Mo17 and other maize genomes.</title>
        <authorList>
            <person name="Sun S."/>
            <person name="Zhou Y."/>
            <person name="Chen J."/>
            <person name="Shi J."/>
            <person name="Zhao H."/>
            <person name="Zhao H."/>
            <person name="Song W."/>
            <person name="Zhang M."/>
            <person name="Cui Y."/>
            <person name="Dong X."/>
            <person name="Liu H."/>
            <person name="Ma X."/>
            <person name="Jiao Y."/>
            <person name="Wang B."/>
            <person name="Wei X."/>
            <person name="Stein J.C."/>
            <person name="Glaubitz J.C."/>
            <person name="Lu F."/>
            <person name="Yu G."/>
            <person name="Liang C."/>
            <person name="Fengler K."/>
            <person name="Li B."/>
            <person name="Rafalski A."/>
            <person name="Schnable P.S."/>
            <person name="Ware D.H."/>
            <person name="Buckler E.S."/>
            <person name="Lai J."/>
        </authorList>
    </citation>
    <scope>NUCLEOTIDE SEQUENCE [LARGE SCALE GENOMIC DNA]</scope>
    <source>
        <strain evidence="8">cv. Missouri 17</strain>
        <tissue evidence="7">Seedling</tissue>
    </source>
</reference>
<organism evidence="7 8">
    <name type="scientific">Zea mays</name>
    <name type="common">Maize</name>
    <dbReference type="NCBI Taxonomy" id="4577"/>
    <lineage>
        <taxon>Eukaryota</taxon>
        <taxon>Viridiplantae</taxon>
        <taxon>Streptophyta</taxon>
        <taxon>Embryophyta</taxon>
        <taxon>Tracheophyta</taxon>
        <taxon>Spermatophyta</taxon>
        <taxon>Magnoliopsida</taxon>
        <taxon>Liliopsida</taxon>
        <taxon>Poales</taxon>
        <taxon>Poaceae</taxon>
        <taxon>PACMAD clade</taxon>
        <taxon>Panicoideae</taxon>
        <taxon>Andropogonodae</taxon>
        <taxon>Andropogoneae</taxon>
        <taxon>Tripsacinae</taxon>
        <taxon>Zea</taxon>
    </lineage>
</organism>
<feature type="compositionally biased region" description="Basic residues" evidence="5">
    <location>
        <begin position="143"/>
        <end position="154"/>
    </location>
</feature>
<keyword evidence="4" id="KW-0788">Thiol protease</keyword>
<sequence>MNPVEDVVLLDGDTPHPESAKETSNNWDAGKLYYPSREHLCSVEISSDDIRCFQQESLLSSPIMNFYIMYLQGPMSSIIRSRGEYHIFNTYFFSKLEAIATKKDKITYFLKLRRWWKGVDIFRTAYIDACACRNTLEPHHNMHANKRRSNRSHHTSFGFTEVS</sequence>